<organism evidence="1 2">
    <name type="scientific">Cyanophage NATL1A-7</name>
    <dbReference type="NCBI Taxonomy" id="445693"/>
    <lineage>
        <taxon>Viruses</taxon>
        <taxon>Duplodnaviria</taxon>
        <taxon>Heunggongvirae</taxon>
        <taxon>Uroviricota</taxon>
        <taxon>Caudoviricetes</taxon>
        <taxon>Autographivirales</taxon>
        <taxon>Sechaudvirinae</taxon>
        <taxon>Cheungvirus</taxon>
        <taxon>Cheungvirus NATL1A7</taxon>
    </lineage>
</organism>
<protein>
    <submittedName>
        <fullName evidence="1">Predicted protein</fullName>
    </submittedName>
</protein>
<gene>
    <name evidence="1" type="ORF">CYIG_00029</name>
</gene>
<reference evidence="1 2" key="1">
    <citation type="submission" date="2009-10" db="EMBL/GenBank/DDBJ databases">
        <title>The Genome Sequence of Cyanophage NATL1A-7.</title>
        <authorList>
            <consortium name="The Broad Institute Genome Sequencing Platform"/>
            <person name="Henn M.R."/>
            <person name="Sullivan M.S."/>
            <person name="Osburne M.S."/>
            <person name="Levin J."/>
            <person name="Malboeuf C."/>
            <person name="Casali M."/>
            <person name="Russ C."/>
            <person name="Lennon N."/>
            <person name="Erlich R."/>
            <person name="Young S.K."/>
            <person name="Koehrsen M."/>
            <person name="Yandava C."/>
            <person name="Zeng Q."/>
            <person name="Alvarado L."/>
            <person name="Anderson S."/>
            <person name="Berlin A."/>
            <person name="Borenstein D."/>
            <person name="Chen Z."/>
            <person name="Engels R."/>
            <person name="Freedman E."/>
            <person name="Gellesch M."/>
            <person name="Goldberg J."/>
            <person name="Green L."/>
            <person name="Griggs A."/>
            <person name="Gujja S."/>
            <person name="Heiman D."/>
            <person name="Hepburn T."/>
            <person name="Howarth C."/>
            <person name="Jen D."/>
            <person name="Larson L."/>
            <person name="Lewis B."/>
            <person name="Mehta T."/>
            <person name="Park D."/>
            <person name="Pearson M."/>
            <person name="Roberts A."/>
            <person name="Ryan E."/>
            <person name="Saif S."/>
            <person name="Shea T."/>
            <person name="Shenoy N."/>
            <person name="Sisk P."/>
            <person name="Stolte C."/>
            <person name="Sykes S."/>
            <person name="Walk T."/>
            <person name="White J."/>
            <person name="Yu Q."/>
            <person name="Coleman M.L."/>
            <person name="Huang K.H."/>
            <person name="Weigele P.R."/>
            <person name="DeFrancesco A.S."/>
            <person name="Kern S.E."/>
            <person name="Thompson L.R."/>
            <person name="Fu R."/>
            <person name="Hombeck B."/>
            <person name="Chisholm S.W."/>
            <person name="Haas B."/>
            <person name="Nusbaum C."/>
            <person name="Galagan J."/>
            <person name="Birren B."/>
        </authorList>
    </citation>
    <scope>NUCLEOTIDE SEQUENCE [LARGE SCALE GENOMIC DNA]</scope>
    <source>
        <strain evidence="1">NATL1A-7</strain>
    </source>
</reference>
<dbReference type="RefSeq" id="YP_005087474.1">
    <property type="nucleotide sequence ID" value="NC_016658.1"/>
</dbReference>
<evidence type="ECO:0000313" key="2">
    <source>
        <dbReference type="Proteomes" id="UP000006531"/>
    </source>
</evidence>
<evidence type="ECO:0000313" key="1">
    <source>
        <dbReference type="EMBL" id="ADP00102.1"/>
    </source>
</evidence>
<name>E3SN98_9CAUD</name>
<dbReference type="EMBL" id="GU071102">
    <property type="protein sequence ID" value="ADP00102.1"/>
    <property type="molecule type" value="Genomic_DNA"/>
</dbReference>
<accession>E3SN98</accession>
<dbReference type="Proteomes" id="UP000006531">
    <property type="component" value="Segment"/>
</dbReference>
<sequence length="76" mass="8890">MLSSKFTKNHTRTMTTKTIDDVYTYAKQAYDLIPDDHPHSEEIKQLLIDQVNEELHDYDATSVPYRRTNTTRKGSD</sequence>
<proteinExistence type="predicted"/>
<dbReference type="GeneID" id="11538080"/>
<keyword evidence="2" id="KW-1185">Reference proteome</keyword>
<dbReference type="KEGG" id="vg:11538080"/>